<evidence type="ECO:0000259" key="5">
    <source>
        <dbReference type="Pfam" id="PF00496"/>
    </source>
</evidence>
<keyword evidence="3" id="KW-0813">Transport</keyword>
<dbReference type="Proteomes" id="UP000242592">
    <property type="component" value="Unassembled WGS sequence"/>
</dbReference>
<sequence length="500" mass="57008">MKKLLVILGLLLIVLSFAAKDVIVIGTTDKIRTLDPANCYDYFSSNILQNVLAGPVDYEIGTANIKPWLFESWDVSEDGLVYTFHIRKDAFFEDGTQIDANVFKFSFDRVMKLNGDPAFLLTDVVKKTEVVDKFTFRVTLKSKFSAFVSVLGYTVAFPVNPKVYPKDAFYEFEPSASGPYKITEWIRDVRIVLEENPKYFGPKPKTPKIIIQFYENAQQLRLALETGEIDVAYRHLDPRDVLDLQNVPGIKVYLGASPQIRYLVVNVKQKPFDNPLVRQAIALAVDRETIVNDIFVGLAKPLYSMIPAGMWSHEEVFPKRDLSAAKEILKVAGYSEKNPLEIDLWYTPSHYGTTEADVAQVLKESLEQTGMIKVNIKYAEWSTYVEYFLNGTMGLFLLGWYPDYLDPDDYLWPFLSVNGAKSLGSFYENKNVEDLMIAARAATDQISREMIYKLVQNFHAAEIPYIPLWQGSADCVAHDDITGIVLEPTQIFRYYILERK</sequence>
<organism evidence="6 7">
    <name type="scientific">Thermosipho atlanticus DSM 15807</name>
    <dbReference type="NCBI Taxonomy" id="1123380"/>
    <lineage>
        <taxon>Bacteria</taxon>
        <taxon>Thermotogati</taxon>
        <taxon>Thermotogota</taxon>
        <taxon>Thermotogae</taxon>
        <taxon>Thermotogales</taxon>
        <taxon>Fervidobacteriaceae</taxon>
        <taxon>Thermosipho</taxon>
    </lineage>
</organism>
<feature type="domain" description="Solute-binding protein family 5" evidence="5">
    <location>
        <begin position="65"/>
        <end position="420"/>
    </location>
</feature>
<dbReference type="PANTHER" id="PTHR30290:SF10">
    <property type="entry name" value="PERIPLASMIC OLIGOPEPTIDE-BINDING PROTEIN-RELATED"/>
    <property type="match status" value="1"/>
</dbReference>
<dbReference type="GO" id="GO:0043190">
    <property type="term" value="C:ATP-binding cassette (ABC) transporter complex"/>
    <property type="evidence" value="ECO:0007669"/>
    <property type="project" value="InterPro"/>
</dbReference>
<dbReference type="OrthoDB" id="39920at2"/>
<evidence type="ECO:0000313" key="6">
    <source>
        <dbReference type="EMBL" id="SHH17606.1"/>
    </source>
</evidence>
<dbReference type="EMBL" id="FQXN01000001">
    <property type="protein sequence ID" value="SHH17606.1"/>
    <property type="molecule type" value="Genomic_DNA"/>
</dbReference>
<dbReference type="GO" id="GO:1904680">
    <property type="term" value="F:peptide transmembrane transporter activity"/>
    <property type="evidence" value="ECO:0007669"/>
    <property type="project" value="TreeGrafter"/>
</dbReference>
<dbReference type="Pfam" id="PF00496">
    <property type="entry name" value="SBP_bac_5"/>
    <property type="match status" value="1"/>
</dbReference>
<dbReference type="CDD" id="cd08519">
    <property type="entry name" value="PBP2_NikA_DppA_OppA_like_20"/>
    <property type="match status" value="1"/>
</dbReference>
<proteinExistence type="inferred from homology"/>
<dbReference type="SUPFAM" id="SSF53850">
    <property type="entry name" value="Periplasmic binding protein-like II"/>
    <property type="match status" value="1"/>
</dbReference>
<evidence type="ECO:0000256" key="3">
    <source>
        <dbReference type="ARBA" id="ARBA00022448"/>
    </source>
</evidence>
<evidence type="ECO:0000256" key="4">
    <source>
        <dbReference type="ARBA" id="ARBA00022729"/>
    </source>
</evidence>
<keyword evidence="4" id="KW-0732">Signal</keyword>
<dbReference type="Gene3D" id="3.40.190.10">
    <property type="entry name" value="Periplasmic binding protein-like II"/>
    <property type="match status" value="1"/>
</dbReference>
<dbReference type="InterPro" id="IPR039424">
    <property type="entry name" value="SBP_5"/>
</dbReference>
<evidence type="ECO:0000313" key="7">
    <source>
        <dbReference type="Proteomes" id="UP000242592"/>
    </source>
</evidence>
<dbReference type="GO" id="GO:0042597">
    <property type="term" value="C:periplasmic space"/>
    <property type="evidence" value="ECO:0007669"/>
    <property type="project" value="UniProtKB-ARBA"/>
</dbReference>
<comment type="subcellular location">
    <subcellularLocation>
        <location evidence="1">Cell envelope</location>
    </subcellularLocation>
</comment>
<evidence type="ECO:0000256" key="1">
    <source>
        <dbReference type="ARBA" id="ARBA00004196"/>
    </source>
</evidence>
<comment type="similarity">
    <text evidence="2">Belongs to the bacterial solute-binding protein 5 family.</text>
</comment>
<protein>
    <submittedName>
        <fullName evidence="6">Peptide/nickel transport system substrate-binding protein</fullName>
    </submittedName>
</protein>
<dbReference type="PIRSF" id="PIRSF002741">
    <property type="entry name" value="MppA"/>
    <property type="match status" value="1"/>
</dbReference>
<accession>A0A1M5QUQ8</accession>
<dbReference type="Gene3D" id="3.90.76.10">
    <property type="entry name" value="Dipeptide-binding Protein, Domain 1"/>
    <property type="match status" value="1"/>
</dbReference>
<gene>
    <name evidence="6" type="ORF">SAMN02745199_0147</name>
</gene>
<dbReference type="InterPro" id="IPR000914">
    <property type="entry name" value="SBP_5_dom"/>
</dbReference>
<keyword evidence="7" id="KW-1185">Reference proteome</keyword>
<dbReference type="STRING" id="1123380.SAMN02745199_0147"/>
<name>A0A1M5QUQ8_9BACT</name>
<dbReference type="GO" id="GO:0015833">
    <property type="term" value="P:peptide transport"/>
    <property type="evidence" value="ECO:0007669"/>
    <property type="project" value="TreeGrafter"/>
</dbReference>
<dbReference type="AlphaFoldDB" id="A0A1M5QUQ8"/>
<evidence type="ECO:0000256" key="2">
    <source>
        <dbReference type="ARBA" id="ARBA00005695"/>
    </source>
</evidence>
<dbReference type="PANTHER" id="PTHR30290">
    <property type="entry name" value="PERIPLASMIC BINDING COMPONENT OF ABC TRANSPORTER"/>
    <property type="match status" value="1"/>
</dbReference>
<dbReference type="RefSeq" id="WP_073071044.1">
    <property type="nucleotide sequence ID" value="NZ_FQXN01000001.1"/>
</dbReference>
<dbReference type="InterPro" id="IPR030678">
    <property type="entry name" value="Peptide/Ni-bd"/>
</dbReference>
<dbReference type="Gene3D" id="3.10.105.10">
    <property type="entry name" value="Dipeptide-binding Protein, Domain 3"/>
    <property type="match status" value="1"/>
</dbReference>
<reference evidence="7" key="1">
    <citation type="submission" date="2016-11" db="EMBL/GenBank/DDBJ databases">
        <authorList>
            <person name="Varghese N."/>
            <person name="Submissions S."/>
        </authorList>
    </citation>
    <scope>NUCLEOTIDE SEQUENCE [LARGE SCALE GENOMIC DNA]</scope>
    <source>
        <strain evidence="7">DSM 15807</strain>
    </source>
</reference>
<dbReference type="GO" id="GO:0030313">
    <property type="term" value="C:cell envelope"/>
    <property type="evidence" value="ECO:0007669"/>
    <property type="project" value="UniProtKB-SubCell"/>
</dbReference>